<accession>A0ABZ0Z1E6</accession>
<feature type="region of interest" description="Disordered" evidence="1">
    <location>
        <begin position="27"/>
        <end position="48"/>
    </location>
</feature>
<evidence type="ECO:0000313" key="2">
    <source>
        <dbReference type="EMBL" id="WQJ53015.1"/>
    </source>
</evidence>
<proteinExistence type="predicted"/>
<dbReference type="Proteomes" id="UP001349343">
    <property type="component" value="Segment"/>
</dbReference>
<protein>
    <submittedName>
        <fullName evidence="2">Uncharacterized protein</fullName>
    </submittedName>
</protein>
<organism evidence="2 3">
    <name type="scientific">phage Lak_Megaphage_RVC_JS4_GC31</name>
    <dbReference type="NCBI Taxonomy" id="3109228"/>
    <lineage>
        <taxon>Viruses</taxon>
        <taxon>Duplodnaviria</taxon>
        <taxon>Heunggongvirae</taxon>
        <taxon>Uroviricota</taxon>
        <taxon>Caudoviricetes</taxon>
        <taxon>Caudoviricetes code 15 clade</taxon>
    </lineage>
</organism>
<dbReference type="EMBL" id="OR769222">
    <property type="protein sequence ID" value="WQJ53015.1"/>
    <property type="molecule type" value="Genomic_DNA"/>
</dbReference>
<keyword evidence="3" id="KW-1185">Reference proteome</keyword>
<reference evidence="2 3" key="1">
    <citation type="submission" date="2023-11" db="EMBL/GenBank/DDBJ databases">
        <authorList>
            <person name="Cook R."/>
            <person name="Crisci M."/>
            <person name="Pye H."/>
            <person name="Adriaenssens E."/>
            <person name="Santini J."/>
        </authorList>
    </citation>
    <scope>NUCLEOTIDE SEQUENCE [LARGE SCALE GENOMIC DNA]</scope>
    <source>
        <strain evidence="2">Lak_Megaphage_RVC_JS4_GC31</strain>
    </source>
</reference>
<name>A0ABZ0Z1E6_9CAUD</name>
<evidence type="ECO:0000313" key="3">
    <source>
        <dbReference type="Proteomes" id="UP001349343"/>
    </source>
</evidence>
<evidence type="ECO:0000256" key="1">
    <source>
        <dbReference type="SAM" id="MobiDB-lite"/>
    </source>
</evidence>
<sequence length="353" mass="40467">MADQKHTIEDVLATYAQTEEGAAHIAEQGKMRQTSTKKAPQVPTNYGNNEQTAQEKFAEQVEEAKSRPTMQQAHVMREAELKAELQDNGMGFIELPMDSLPTGGIFYPEGTRIHVRAASGGDIRHWSMTDETDVSAIDDALSYIIERCMRISFPNGQAHWKDLKEIDRFYIILAIRDFTFKDGNNELKIKVTENREVVVHKDDVSFIDLGDKIIKYYNPEKRCFTFPVKNPAVGSIDIYMPCCGVTQWLKNYMQKKAQRQEQYDQDFITIAPMLIPDYRKLNDSSYAQILRDTMNWGPYEWSLVSKVKSIIQKAITPKLTYIDESGAEQETPLNFQGGIKAIFEINMDQDFDF</sequence>
<feature type="compositionally biased region" description="Polar residues" evidence="1">
    <location>
        <begin position="31"/>
        <end position="48"/>
    </location>
</feature>